<evidence type="ECO:0000313" key="14">
    <source>
        <dbReference type="EMBL" id="RDD60719.1"/>
    </source>
</evidence>
<dbReference type="GO" id="GO:0003677">
    <property type="term" value="F:DNA binding"/>
    <property type="evidence" value="ECO:0007669"/>
    <property type="project" value="InterPro"/>
</dbReference>
<evidence type="ECO:0000256" key="12">
    <source>
        <dbReference type="SAM" id="MobiDB-lite"/>
    </source>
</evidence>
<feature type="domain" description="AAA+ ATPase" evidence="13">
    <location>
        <begin position="57"/>
        <end position="204"/>
    </location>
</feature>
<dbReference type="Pfam" id="PF22608">
    <property type="entry name" value="DNAX_ATPase_lid"/>
    <property type="match status" value="1"/>
</dbReference>
<dbReference type="InterPro" id="IPR045085">
    <property type="entry name" value="HLD_clamp_pol_III_gamma_tau"/>
</dbReference>
<dbReference type="EC" id="2.7.7.7" evidence="11"/>
<dbReference type="CDD" id="cd18137">
    <property type="entry name" value="HLD_clamp_pol_III_gamma_tau"/>
    <property type="match status" value="1"/>
</dbReference>
<dbReference type="PANTHER" id="PTHR11669">
    <property type="entry name" value="REPLICATION FACTOR C / DNA POLYMERASE III GAMMA-TAU SUBUNIT"/>
    <property type="match status" value="1"/>
</dbReference>
<dbReference type="RefSeq" id="WP_114583382.1">
    <property type="nucleotide sequence ID" value="NZ_QPMH01000021.1"/>
</dbReference>
<dbReference type="SUPFAM" id="SSF48019">
    <property type="entry name" value="post-AAA+ oligomerization domain-like"/>
    <property type="match status" value="1"/>
</dbReference>
<evidence type="ECO:0000256" key="3">
    <source>
        <dbReference type="ARBA" id="ARBA00022695"/>
    </source>
</evidence>
<dbReference type="Pfam" id="PF12362">
    <property type="entry name" value="DUF3646"/>
    <property type="match status" value="1"/>
</dbReference>
<evidence type="ECO:0000256" key="6">
    <source>
        <dbReference type="ARBA" id="ARBA00022741"/>
    </source>
</evidence>
<dbReference type="InterPro" id="IPR022107">
    <property type="entry name" value="DNA_pol_III_gamma/tau_C"/>
</dbReference>
<sequence>MSDPTDAATPHAAETGESVRAPYRVLARKYRPTNFADLIGQDALVRTLSNAIDSGRMAQAFVLTGVRGVGKTTTARIIARALNCIGPDGQGGPTTQPCGVCEHCTAIAEDRHVDVIEMDAASRTGVDDIRDLIDGVRYRPVSARRKVYIVDEVHMLSKQAFNALLKTLEEPPEHVVFVFATTEIRKVPITVLSRCMRFDLRRVEQETLAAHFRGILEKEGLSAEDAALEMVARAADGSVRDGLSLLDQAIALSGDTIAEAQVKQMLGLADRGRIYDLYDAVLGGRAAEALEVLADLYNAGADPAVVLQDMLEVTHTLTRLQVVGEAQAVAGLPEVERTRGAEMARTLRPAHLARNWQMLLKGLQETQNAPQPRQAAEMVLLRLIYAAELPSPGDLVRQLREGGGETKARPDGGAGAPAQRTPQPSGGANGGGAQAVAGGGGPAPEPGPQADEAPPPPDDAPKAESAIAMPQSLRDVVALCQERRETRLAAELKRSVRLVRFEEGMIELSPTEYAPRDLAGRLGHCLTEWTGRRWVVSLSSQAGEETLAAQDEAAEAAERQRLMAHPDVQRVLDAFPGAKLIAHRGGAEAPGGSEDHDGAAENGVPIDPDDVPGDEEP</sequence>
<comment type="caution">
    <text evidence="14">The sequence shown here is derived from an EMBL/GenBank/DDBJ whole genome shotgun (WGS) entry which is preliminary data.</text>
</comment>
<comment type="subunit">
    <text evidence="11">DNA polymerase III contains a core (composed of alpha, epsilon and theta chains) that associates with a tau subunit. This core dimerizes to form the POLIII' complex. PolIII' associates with the gamma complex (composed of gamma, delta, delta', psi and chi chains) and with the beta chain to form the complete DNA polymerase III complex.</text>
</comment>
<comment type="similarity">
    <text evidence="1 11">Belongs to the DnaX/STICHEL family.</text>
</comment>
<protein>
    <recommendedName>
        <fullName evidence="11">DNA polymerase III subunit gamma/tau</fullName>
        <ecNumber evidence="11">2.7.7.7</ecNumber>
    </recommendedName>
</protein>
<comment type="function">
    <text evidence="11">DNA polymerase III is a complex, multichain enzyme responsible for most of the replicative synthesis in bacteria. This DNA polymerase also exhibits 3' to 5' exonuclease activity.</text>
</comment>
<evidence type="ECO:0000256" key="7">
    <source>
        <dbReference type="ARBA" id="ARBA00022833"/>
    </source>
</evidence>
<evidence type="ECO:0000256" key="11">
    <source>
        <dbReference type="RuleBase" id="RU364063"/>
    </source>
</evidence>
<dbReference type="InterPro" id="IPR008921">
    <property type="entry name" value="DNA_pol3_clamp-load_cplx_C"/>
</dbReference>
<dbReference type="FunFam" id="1.10.8.60:FF:000013">
    <property type="entry name" value="DNA polymerase III subunit gamma/tau"/>
    <property type="match status" value="1"/>
</dbReference>
<reference evidence="14 15" key="1">
    <citation type="submission" date="2018-07" db="EMBL/GenBank/DDBJ databases">
        <title>Venubactetium sediminum gen. nov., sp. nov., isolated from a marine solar saltern.</title>
        <authorList>
            <person name="Wang S."/>
        </authorList>
    </citation>
    <scope>NUCLEOTIDE SEQUENCE [LARGE SCALE GENOMIC DNA]</scope>
    <source>
        <strain evidence="14 15">WD2A32</strain>
    </source>
</reference>
<dbReference type="InterPro" id="IPR050238">
    <property type="entry name" value="DNA_Rep/Repair_Clamp_Loader"/>
</dbReference>
<dbReference type="GO" id="GO:0006261">
    <property type="term" value="P:DNA-templated DNA replication"/>
    <property type="evidence" value="ECO:0007669"/>
    <property type="project" value="TreeGrafter"/>
</dbReference>
<dbReference type="Proteomes" id="UP000253941">
    <property type="component" value="Unassembled WGS sequence"/>
</dbReference>
<evidence type="ECO:0000256" key="5">
    <source>
        <dbReference type="ARBA" id="ARBA00022723"/>
    </source>
</evidence>
<dbReference type="AlphaFoldDB" id="A0A369T5X0"/>
<dbReference type="PANTHER" id="PTHR11669:SF0">
    <property type="entry name" value="PROTEIN STICHEL-LIKE 2"/>
    <property type="match status" value="1"/>
</dbReference>
<dbReference type="InterPro" id="IPR022754">
    <property type="entry name" value="DNA_pol_III_gamma-3"/>
</dbReference>
<keyword evidence="4 11" id="KW-0235">DNA replication</keyword>
<feature type="compositionally biased region" description="Acidic residues" evidence="12">
    <location>
        <begin position="607"/>
        <end position="617"/>
    </location>
</feature>
<organism evidence="14 15">
    <name type="scientific">Ferruginivarius sediminum</name>
    <dbReference type="NCBI Taxonomy" id="2661937"/>
    <lineage>
        <taxon>Bacteria</taxon>
        <taxon>Pseudomonadati</taxon>
        <taxon>Pseudomonadota</taxon>
        <taxon>Alphaproteobacteria</taxon>
        <taxon>Rhodospirillales</taxon>
        <taxon>Rhodospirillaceae</taxon>
        <taxon>Ferruginivarius</taxon>
    </lineage>
</organism>
<dbReference type="SMART" id="SM00382">
    <property type="entry name" value="AAA"/>
    <property type="match status" value="1"/>
</dbReference>
<evidence type="ECO:0000313" key="15">
    <source>
        <dbReference type="Proteomes" id="UP000253941"/>
    </source>
</evidence>
<keyword evidence="9 11" id="KW-0239">DNA-directed DNA polymerase</keyword>
<dbReference type="GO" id="GO:0003887">
    <property type="term" value="F:DNA-directed DNA polymerase activity"/>
    <property type="evidence" value="ECO:0007669"/>
    <property type="project" value="UniProtKB-KW"/>
</dbReference>
<dbReference type="EMBL" id="QPMH01000021">
    <property type="protein sequence ID" value="RDD60719.1"/>
    <property type="molecule type" value="Genomic_DNA"/>
</dbReference>
<feature type="compositionally biased region" description="Gly residues" evidence="12">
    <location>
        <begin position="427"/>
        <end position="442"/>
    </location>
</feature>
<feature type="region of interest" description="Disordered" evidence="12">
    <location>
        <begin position="395"/>
        <end position="463"/>
    </location>
</feature>
<accession>A0A369T5X0</accession>
<dbReference type="GO" id="GO:0009360">
    <property type="term" value="C:DNA polymerase III complex"/>
    <property type="evidence" value="ECO:0007669"/>
    <property type="project" value="InterPro"/>
</dbReference>
<proteinExistence type="inferred from homology"/>
<dbReference type="FunFam" id="3.40.50.300:FF:000014">
    <property type="entry name" value="DNA polymerase III subunit gamma/tau"/>
    <property type="match status" value="1"/>
</dbReference>
<dbReference type="InterPro" id="IPR012763">
    <property type="entry name" value="DNA_pol_III_sug/sutau_N"/>
</dbReference>
<keyword evidence="15" id="KW-1185">Reference proteome</keyword>
<dbReference type="Gene3D" id="1.20.272.10">
    <property type="match status" value="1"/>
</dbReference>
<dbReference type="NCBIfam" id="TIGR02397">
    <property type="entry name" value="dnaX_nterm"/>
    <property type="match status" value="1"/>
</dbReference>
<dbReference type="Pfam" id="PF13177">
    <property type="entry name" value="DNA_pol3_delta2"/>
    <property type="match status" value="1"/>
</dbReference>
<dbReference type="NCBIfam" id="NF006585">
    <property type="entry name" value="PRK09111.1"/>
    <property type="match status" value="1"/>
</dbReference>
<keyword evidence="2 11" id="KW-0808">Transferase</keyword>
<dbReference type="Pfam" id="PF12169">
    <property type="entry name" value="DNA_pol3_gamma3"/>
    <property type="match status" value="1"/>
</dbReference>
<evidence type="ECO:0000256" key="10">
    <source>
        <dbReference type="ARBA" id="ARBA00049244"/>
    </source>
</evidence>
<keyword evidence="5" id="KW-0479">Metal-binding</keyword>
<keyword evidence="7" id="KW-0862">Zinc</keyword>
<dbReference type="FunFam" id="1.20.272.10:FF:000003">
    <property type="entry name" value="DNA polymerase III subunit gamma/tau"/>
    <property type="match status" value="1"/>
</dbReference>
<keyword evidence="8 11" id="KW-0067">ATP-binding</keyword>
<feature type="region of interest" description="Disordered" evidence="12">
    <location>
        <begin position="582"/>
        <end position="617"/>
    </location>
</feature>
<evidence type="ECO:0000256" key="1">
    <source>
        <dbReference type="ARBA" id="ARBA00006360"/>
    </source>
</evidence>
<evidence type="ECO:0000256" key="2">
    <source>
        <dbReference type="ARBA" id="ARBA00022679"/>
    </source>
</evidence>
<dbReference type="NCBIfam" id="NF004046">
    <property type="entry name" value="PRK05563.1"/>
    <property type="match status" value="1"/>
</dbReference>
<dbReference type="CDD" id="cd00009">
    <property type="entry name" value="AAA"/>
    <property type="match status" value="1"/>
</dbReference>
<dbReference type="InterPro" id="IPR027417">
    <property type="entry name" value="P-loop_NTPase"/>
</dbReference>
<keyword evidence="6 11" id="KW-0547">Nucleotide-binding</keyword>
<name>A0A369T5X0_9PROT</name>
<feature type="compositionally biased region" description="Basic and acidic residues" evidence="12">
    <location>
        <begin position="397"/>
        <end position="410"/>
    </location>
</feature>
<dbReference type="SUPFAM" id="SSF52540">
    <property type="entry name" value="P-loop containing nucleoside triphosphate hydrolases"/>
    <property type="match status" value="1"/>
</dbReference>
<evidence type="ECO:0000256" key="9">
    <source>
        <dbReference type="ARBA" id="ARBA00022932"/>
    </source>
</evidence>
<gene>
    <name evidence="11" type="primary">dnaX</name>
    <name evidence="14" type="ORF">DRB17_16805</name>
</gene>
<dbReference type="GO" id="GO:0005524">
    <property type="term" value="F:ATP binding"/>
    <property type="evidence" value="ECO:0007669"/>
    <property type="project" value="UniProtKB-KW"/>
</dbReference>
<dbReference type="GO" id="GO:0046872">
    <property type="term" value="F:metal ion binding"/>
    <property type="evidence" value="ECO:0007669"/>
    <property type="project" value="UniProtKB-KW"/>
</dbReference>
<dbReference type="InterPro" id="IPR003593">
    <property type="entry name" value="AAA+_ATPase"/>
</dbReference>
<evidence type="ECO:0000256" key="4">
    <source>
        <dbReference type="ARBA" id="ARBA00022705"/>
    </source>
</evidence>
<keyword evidence="3 11" id="KW-0548">Nucleotidyltransferase</keyword>
<feature type="compositionally biased region" description="Pro residues" evidence="12">
    <location>
        <begin position="443"/>
        <end position="458"/>
    </location>
</feature>
<comment type="catalytic activity">
    <reaction evidence="10 11">
        <text>DNA(n) + a 2'-deoxyribonucleoside 5'-triphosphate = DNA(n+1) + diphosphate</text>
        <dbReference type="Rhea" id="RHEA:22508"/>
        <dbReference type="Rhea" id="RHEA-COMP:17339"/>
        <dbReference type="Rhea" id="RHEA-COMP:17340"/>
        <dbReference type="ChEBI" id="CHEBI:33019"/>
        <dbReference type="ChEBI" id="CHEBI:61560"/>
        <dbReference type="ChEBI" id="CHEBI:173112"/>
        <dbReference type="EC" id="2.7.7.7"/>
    </reaction>
</comment>
<dbReference type="Gene3D" id="1.10.8.60">
    <property type="match status" value="1"/>
</dbReference>
<evidence type="ECO:0000259" key="13">
    <source>
        <dbReference type="SMART" id="SM00382"/>
    </source>
</evidence>
<dbReference type="Gene3D" id="3.40.50.300">
    <property type="entry name" value="P-loop containing nucleotide triphosphate hydrolases"/>
    <property type="match status" value="1"/>
</dbReference>
<evidence type="ECO:0000256" key="8">
    <source>
        <dbReference type="ARBA" id="ARBA00022840"/>
    </source>
</evidence>